<evidence type="ECO:0000313" key="3">
    <source>
        <dbReference type="Proteomes" id="UP000651452"/>
    </source>
</evidence>
<organism evidence="2 3">
    <name type="scientific">Ascochyta lentis</name>
    <dbReference type="NCBI Taxonomy" id="205686"/>
    <lineage>
        <taxon>Eukaryota</taxon>
        <taxon>Fungi</taxon>
        <taxon>Dikarya</taxon>
        <taxon>Ascomycota</taxon>
        <taxon>Pezizomycotina</taxon>
        <taxon>Dothideomycetes</taxon>
        <taxon>Pleosporomycetidae</taxon>
        <taxon>Pleosporales</taxon>
        <taxon>Pleosporineae</taxon>
        <taxon>Didymellaceae</taxon>
        <taxon>Ascochyta</taxon>
    </lineage>
</organism>
<dbReference type="PANTHER" id="PTHR36195:SF4">
    <property type="entry name" value="DOMAIN PROTEIN, PUTATIVE (AFU_ORTHOLOGUE AFUA_5G01990)-RELATED"/>
    <property type="match status" value="1"/>
</dbReference>
<proteinExistence type="predicted"/>
<gene>
    <name evidence="2" type="ORF">EKO04_000996</name>
</gene>
<dbReference type="Pfam" id="PF04681">
    <property type="entry name" value="Bys1"/>
    <property type="match status" value="1"/>
</dbReference>
<dbReference type="OrthoDB" id="3682664at2759"/>
<evidence type="ECO:0000313" key="2">
    <source>
        <dbReference type="EMBL" id="KAF9701514.1"/>
    </source>
</evidence>
<dbReference type="PANTHER" id="PTHR36195">
    <property type="entry name" value="DOMAIN PROTEIN, PUTATIVE (AFU_ORTHOLOGUE AFUA_5G01990)-RELATED-RELATED"/>
    <property type="match status" value="1"/>
</dbReference>
<dbReference type="Proteomes" id="UP000651452">
    <property type="component" value="Unassembled WGS sequence"/>
</dbReference>
<evidence type="ECO:0000256" key="1">
    <source>
        <dbReference type="SAM" id="SignalP"/>
    </source>
</evidence>
<comment type="caution">
    <text evidence="2">The sequence shown here is derived from an EMBL/GenBank/DDBJ whole genome shotgun (WGS) entry which is preliminary data.</text>
</comment>
<dbReference type="InterPro" id="IPR006771">
    <property type="entry name" value="CetA-like"/>
</dbReference>
<feature type="chain" id="PRO_5034416742" evidence="1">
    <location>
        <begin position="19"/>
        <end position="422"/>
    </location>
</feature>
<sequence>MLFFKSLLLASIFNSVYAIGRAIVTNQCDAPIYLWSVGGSVSPQTILPKDSSYGEVFTSDPFSGGIALKVTSTPGGIFTPNASQLIFAYNLDDTDVWTSHAFFRPALTNEGFNACCNTIRSVYPSKQNWKWMFAIRTDTDSASMGLSLLIALASDLKIMSLHTTSMIDSDLLTSIFGNSGYNQDAHWHRQVFTVLQSRLEQLTIWDDRYGTRINLKQFSQLRVLVIPLYRIQWRTKGVRVCSIPPQDVLPQSLETIAVCVADNKFYWNLSWIDRITEGLSMFPRLRSIEIRFQENLWSTAYSLTKMSNYCQSNLASVTAWKSAACEVTTMVGNHKLRVHQLDPETREDEIRHEWASMQFENCDLAPAMTRCASLADRYHRPQWLSVAVEQNMSFEELEEYMKLEKYRRYGWYDEENVYGACS</sequence>
<dbReference type="EMBL" id="RZGK01000002">
    <property type="protein sequence ID" value="KAF9701514.1"/>
    <property type="molecule type" value="Genomic_DNA"/>
</dbReference>
<protein>
    <submittedName>
        <fullName evidence="2">Uncharacterized protein</fullName>
    </submittedName>
</protein>
<keyword evidence="3" id="KW-1185">Reference proteome</keyword>
<dbReference type="AlphaFoldDB" id="A0A8H7MLK8"/>
<name>A0A8H7MLK8_9PLEO</name>
<reference evidence="2" key="2">
    <citation type="submission" date="2020-09" db="EMBL/GenBank/DDBJ databases">
        <title>Reference genome assembly for Australian Ascochyta lentis isolate Al4.</title>
        <authorList>
            <person name="Lee R.C."/>
            <person name="Farfan-Caceres L.M."/>
            <person name="Debler J.W."/>
            <person name="Williams A.H."/>
            <person name="Henares B.M."/>
        </authorList>
    </citation>
    <scope>NUCLEOTIDE SEQUENCE</scope>
    <source>
        <strain evidence="2">Al4</strain>
    </source>
</reference>
<keyword evidence="1" id="KW-0732">Signal</keyword>
<accession>A0A8H7MLK8</accession>
<reference evidence="2" key="1">
    <citation type="submission" date="2018-12" db="EMBL/GenBank/DDBJ databases">
        <authorList>
            <person name="Syme R.A."/>
            <person name="Farfan-Caceres L."/>
            <person name="Lichtenzveig J."/>
        </authorList>
    </citation>
    <scope>NUCLEOTIDE SEQUENCE</scope>
    <source>
        <strain evidence="2">Al4</strain>
    </source>
</reference>
<feature type="signal peptide" evidence="1">
    <location>
        <begin position="1"/>
        <end position="18"/>
    </location>
</feature>